<accession>A0A9N7NXL7</accession>
<dbReference type="GO" id="GO:0005886">
    <property type="term" value="C:plasma membrane"/>
    <property type="evidence" value="ECO:0007669"/>
    <property type="project" value="UniProtKB-SubCell"/>
</dbReference>
<dbReference type="SUPFAM" id="SSF49562">
    <property type="entry name" value="C2 domain (Calcium/lipid-binding domain, CaLB)"/>
    <property type="match status" value="1"/>
</dbReference>
<keyword evidence="10" id="KW-0539">Nucleus</keyword>
<evidence type="ECO:0000313" key="15">
    <source>
        <dbReference type="Proteomes" id="UP001153555"/>
    </source>
</evidence>
<evidence type="ECO:0000256" key="6">
    <source>
        <dbReference type="ARBA" id="ARBA00022723"/>
    </source>
</evidence>
<evidence type="ECO:0000259" key="13">
    <source>
        <dbReference type="PROSITE" id="PS50004"/>
    </source>
</evidence>
<dbReference type="GO" id="GO:0008289">
    <property type="term" value="F:lipid binding"/>
    <property type="evidence" value="ECO:0007669"/>
    <property type="project" value="UniProtKB-KW"/>
</dbReference>
<dbReference type="EMBL" id="CACSLK010032525">
    <property type="protein sequence ID" value="CAA0840398.1"/>
    <property type="molecule type" value="Genomic_DNA"/>
</dbReference>
<evidence type="ECO:0000256" key="3">
    <source>
        <dbReference type="ARBA" id="ARBA00022468"/>
    </source>
</evidence>
<keyword evidence="5" id="KW-0938">Abscisic acid signaling pathway</keyword>
<evidence type="ECO:0000256" key="7">
    <source>
        <dbReference type="ARBA" id="ARBA00022837"/>
    </source>
</evidence>
<comment type="similarity">
    <text evidence="11">Belongs to the plant CAR protein family.</text>
</comment>
<evidence type="ECO:0000256" key="2">
    <source>
        <dbReference type="ARBA" id="ARBA00004236"/>
    </source>
</evidence>
<keyword evidence="4" id="KW-1003">Cell membrane</keyword>
<protein>
    <submittedName>
        <fullName evidence="14">Calcium-dependent lipid-binding (CaLB domain) family protein</fullName>
    </submittedName>
</protein>
<evidence type="ECO:0000256" key="4">
    <source>
        <dbReference type="ARBA" id="ARBA00022475"/>
    </source>
</evidence>
<feature type="compositionally biased region" description="Low complexity" evidence="12">
    <location>
        <begin position="321"/>
        <end position="336"/>
    </location>
</feature>
<keyword evidence="8" id="KW-0446">Lipid-binding</keyword>
<keyword evidence="9" id="KW-0472">Membrane</keyword>
<organism evidence="14 15">
    <name type="scientific">Striga hermonthica</name>
    <name type="common">Purple witchweed</name>
    <name type="synonym">Buchnera hermonthica</name>
    <dbReference type="NCBI Taxonomy" id="68872"/>
    <lineage>
        <taxon>Eukaryota</taxon>
        <taxon>Viridiplantae</taxon>
        <taxon>Streptophyta</taxon>
        <taxon>Embryophyta</taxon>
        <taxon>Tracheophyta</taxon>
        <taxon>Spermatophyta</taxon>
        <taxon>Magnoliopsida</taxon>
        <taxon>eudicotyledons</taxon>
        <taxon>Gunneridae</taxon>
        <taxon>Pentapetalae</taxon>
        <taxon>asterids</taxon>
        <taxon>lamiids</taxon>
        <taxon>Lamiales</taxon>
        <taxon>Orobanchaceae</taxon>
        <taxon>Buchnereae</taxon>
        <taxon>Striga</taxon>
    </lineage>
</organism>
<dbReference type="PANTHER" id="PTHR45933:SF12">
    <property type="entry name" value="PROTEIN C2-DOMAIN ABA-RELATED 9"/>
    <property type="match status" value="1"/>
</dbReference>
<evidence type="ECO:0000313" key="14">
    <source>
        <dbReference type="EMBL" id="CAA0840398.1"/>
    </source>
</evidence>
<gene>
    <name evidence="14" type="ORF">SHERM_00479</name>
</gene>
<dbReference type="PANTHER" id="PTHR45933">
    <property type="entry name" value="PROTEIN C2-DOMAIN ABA-RELATED 4"/>
    <property type="match status" value="1"/>
</dbReference>
<dbReference type="OrthoDB" id="10258692at2759"/>
<dbReference type="InterPro" id="IPR000008">
    <property type="entry name" value="C2_dom"/>
</dbReference>
<feature type="domain" description="C2" evidence="13">
    <location>
        <begin position="1"/>
        <end position="103"/>
    </location>
</feature>
<keyword evidence="3" id="KW-0343">GTPase activation</keyword>
<dbReference type="InterPro" id="IPR035892">
    <property type="entry name" value="C2_domain_sf"/>
</dbReference>
<evidence type="ECO:0000256" key="5">
    <source>
        <dbReference type="ARBA" id="ARBA00022682"/>
    </source>
</evidence>
<dbReference type="GO" id="GO:0005634">
    <property type="term" value="C:nucleus"/>
    <property type="evidence" value="ECO:0007669"/>
    <property type="project" value="UniProtKB-SubCell"/>
</dbReference>
<sequence length="336" mass="37101">MAFPIVDFLGGNNLAVCDTMTSEPYVVVECGSQKSEVVQDNCNPVWNEDLTIYVKDLNAPINIDTFTYDDNMGNAKIDIKPIVECMRMGLESFPDGTKVEKVQPSRENCLAEESCVLWSEGKMIQDMILKLRDAECGEVLVQIEWRDLPEVNPIIDALCGLLELLEGGKASNNNVFLSSEGGWRMHPDEACRGISPFGSRYGDSNLEDDNFRPFGSCGGRRYFRNSRENAGSFSQKDWDLPLGNHLLHRCCIVWCLEKPHLGWGEDLAKYEKKKVDSPEDGVSKDFLANSVSVSTTEAMQFASVDVPDKSPKAVNGLDCASPVTSSSVDCSSSPGR</sequence>
<dbReference type="GO" id="GO:0009738">
    <property type="term" value="P:abscisic acid-activated signaling pathway"/>
    <property type="evidence" value="ECO:0007669"/>
    <property type="project" value="UniProtKB-KW"/>
</dbReference>
<evidence type="ECO:0000256" key="10">
    <source>
        <dbReference type="ARBA" id="ARBA00023242"/>
    </source>
</evidence>
<dbReference type="AlphaFoldDB" id="A0A9N7NXL7"/>
<comment type="caution">
    <text evidence="14">The sequence shown here is derived from an EMBL/GenBank/DDBJ whole genome shotgun (WGS) entry which is preliminary data.</text>
</comment>
<dbReference type="SMART" id="SM00239">
    <property type="entry name" value="C2"/>
    <property type="match status" value="1"/>
</dbReference>
<keyword evidence="15" id="KW-1185">Reference proteome</keyword>
<evidence type="ECO:0000256" key="9">
    <source>
        <dbReference type="ARBA" id="ARBA00023136"/>
    </source>
</evidence>
<dbReference type="GO" id="GO:0046872">
    <property type="term" value="F:metal ion binding"/>
    <property type="evidence" value="ECO:0007669"/>
    <property type="project" value="UniProtKB-KW"/>
</dbReference>
<dbReference type="Pfam" id="PF00168">
    <property type="entry name" value="C2"/>
    <property type="match status" value="1"/>
</dbReference>
<dbReference type="InterPro" id="IPR044562">
    <property type="entry name" value="CAR1-11"/>
</dbReference>
<keyword evidence="6" id="KW-0479">Metal-binding</keyword>
<name>A0A9N7NXL7_STRHE</name>
<comment type="subcellular location">
    <subcellularLocation>
        <location evidence="2">Cell membrane</location>
    </subcellularLocation>
    <subcellularLocation>
        <location evidence="1">Nucleus</location>
    </subcellularLocation>
</comment>
<evidence type="ECO:0000256" key="11">
    <source>
        <dbReference type="ARBA" id="ARBA00024037"/>
    </source>
</evidence>
<dbReference type="GO" id="GO:0005096">
    <property type="term" value="F:GTPase activator activity"/>
    <property type="evidence" value="ECO:0007669"/>
    <property type="project" value="UniProtKB-KW"/>
</dbReference>
<dbReference type="PROSITE" id="PS50004">
    <property type="entry name" value="C2"/>
    <property type="match status" value="1"/>
</dbReference>
<evidence type="ECO:0000256" key="1">
    <source>
        <dbReference type="ARBA" id="ARBA00004123"/>
    </source>
</evidence>
<proteinExistence type="inferred from homology"/>
<dbReference type="Proteomes" id="UP001153555">
    <property type="component" value="Unassembled WGS sequence"/>
</dbReference>
<evidence type="ECO:0000256" key="12">
    <source>
        <dbReference type="SAM" id="MobiDB-lite"/>
    </source>
</evidence>
<evidence type="ECO:0000256" key="8">
    <source>
        <dbReference type="ARBA" id="ARBA00023121"/>
    </source>
</evidence>
<reference evidence="14" key="1">
    <citation type="submission" date="2019-12" db="EMBL/GenBank/DDBJ databases">
        <authorList>
            <person name="Scholes J."/>
        </authorList>
    </citation>
    <scope>NUCLEOTIDE SEQUENCE</scope>
</reference>
<keyword evidence="7" id="KW-0106">Calcium</keyword>
<dbReference type="Gene3D" id="2.60.40.150">
    <property type="entry name" value="C2 domain"/>
    <property type="match status" value="1"/>
</dbReference>
<feature type="region of interest" description="Disordered" evidence="12">
    <location>
        <begin position="307"/>
        <end position="336"/>
    </location>
</feature>